<reference evidence="2 3" key="1">
    <citation type="submission" date="2019-06" db="EMBL/GenBank/DDBJ databases">
        <authorList>
            <person name="Rodrigo-Torres L."/>
            <person name="Arahal R. D."/>
            <person name="Lucena T."/>
        </authorList>
    </citation>
    <scope>NUCLEOTIDE SEQUENCE [LARGE SCALE GENOMIC DNA]</scope>
    <source>
        <strain evidence="2 3">SB0023/3</strain>
    </source>
</reference>
<feature type="compositionally biased region" description="Basic and acidic residues" evidence="1">
    <location>
        <begin position="70"/>
        <end position="85"/>
    </location>
</feature>
<proteinExistence type="predicted"/>
<name>A0A509EEL2_9HYPH</name>
<evidence type="ECO:0000256" key="1">
    <source>
        <dbReference type="SAM" id="MobiDB-lite"/>
    </source>
</evidence>
<keyword evidence="3" id="KW-1185">Reference proteome</keyword>
<dbReference type="AlphaFoldDB" id="A0A509EEL2"/>
<dbReference type="EMBL" id="CABFPH010000031">
    <property type="protein sequence ID" value="VUD71915.1"/>
    <property type="molecule type" value="Genomic_DNA"/>
</dbReference>
<protein>
    <submittedName>
        <fullName evidence="2">Uncharacterized protein</fullName>
    </submittedName>
</protein>
<sequence>MARSDTTAPGWPSTLWAPWSVAWLRLGSSIDHVASATVSAMAPVNRTRPPNSVSRRARNGRTVSTTVSKGDAERRSERMRNRTREGYSAGNATGEPLTGG</sequence>
<accession>A0A509EEL2</accession>
<evidence type="ECO:0000313" key="3">
    <source>
        <dbReference type="Proteomes" id="UP000410984"/>
    </source>
</evidence>
<evidence type="ECO:0000313" key="2">
    <source>
        <dbReference type="EMBL" id="VUD71915.1"/>
    </source>
</evidence>
<dbReference type="Proteomes" id="UP000410984">
    <property type="component" value="Unassembled WGS sequence"/>
</dbReference>
<organism evidence="2 3">
    <name type="scientific">Methylobacterium symbioticum</name>
    <dbReference type="NCBI Taxonomy" id="2584084"/>
    <lineage>
        <taxon>Bacteria</taxon>
        <taxon>Pseudomonadati</taxon>
        <taxon>Pseudomonadota</taxon>
        <taxon>Alphaproteobacteria</taxon>
        <taxon>Hyphomicrobiales</taxon>
        <taxon>Methylobacteriaceae</taxon>
        <taxon>Methylobacterium</taxon>
    </lineage>
</organism>
<gene>
    <name evidence="2" type="ORF">MET9862_02507</name>
</gene>
<feature type="region of interest" description="Disordered" evidence="1">
    <location>
        <begin position="41"/>
        <end position="100"/>
    </location>
</feature>